<accession>A0A8A0RRT9</accession>
<protein>
    <recommendedName>
        <fullName evidence="5">Actin-like protein N-terminal domain-containing protein</fullName>
    </recommendedName>
</protein>
<name>A0A8A0RRT9_9FIRM</name>
<gene>
    <name evidence="3" type="ORF">H0A61_03032</name>
</gene>
<sequence>MFKIGLDLGYGFLKGINEEGKKVLMPSLVGTGSERTLSRVFGNGSEYDSQEVEIEASAVARDENGSLKEFTASGRYFVGELARKESRIPAFAFDRNKIAHEATMVLIGVGAALLTDRNRDIHIVTGPPLKYFKEQKKAFEQILKSYNADIAFGDGTKRRVSFAKTTVFPQGAAAVYALLTFNPDLWKPGSAIILVEVGFKTTEILTFEITENKTIVPVSSASDTLELGTSNTVKDIIDAVYQKLGVKIDSAMAEECVRREGIVYRGKEVGLGEVIRKSRRDIARTIRDEIKLIIGNRFDFVNCVSLAGGGAADLFEFFSDFYDDVRMVDDPQFANAYGYLEVAKMLDEDL</sequence>
<dbReference type="Pfam" id="PF21522">
    <property type="entry name" value="MreB-like_C"/>
    <property type="match status" value="1"/>
</dbReference>
<dbReference type="InterPro" id="IPR043129">
    <property type="entry name" value="ATPase_NBD"/>
</dbReference>
<feature type="domain" description="Actin homologue MreB-like C-terminal" evidence="2">
    <location>
        <begin position="194"/>
        <end position="316"/>
    </location>
</feature>
<evidence type="ECO:0000259" key="1">
    <source>
        <dbReference type="Pfam" id="PF17989"/>
    </source>
</evidence>
<dbReference type="KEGG" id="kme:H0A61_03032"/>
<dbReference type="EMBL" id="CP059066">
    <property type="protein sequence ID" value="QSQ10622.1"/>
    <property type="molecule type" value="Genomic_DNA"/>
</dbReference>
<dbReference type="RefSeq" id="WP_206707929.1">
    <property type="nucleotide sequence ID" value="NZ_CP059066.1"/>
</dbReference>
<proteinExistence type="predicted"/>
<dbReference type="Gene3D" id="3.30.420.40">
    <property type="match status" value="2"/>
</dbReference>
<dbReference type="InterPro" id="IPR040607">
    <property type="entry name" value="ALP_N"/>
</dbReference>
<evidence type="ECO:0000313" key="3">
    <source>
        <dbReference type="EMBL" id="QSQ10622.1"/>
    </source>
</evidence>
<dbReference type="SUPFAM" id="SSF53067">
    <property type="entry name" value="Actin-like ATPase domain"/>
    <property type="match status" value="2"/>
</dbReference>
<dbReference type="AlphaFoldDB" id="A0A8A0RRT9"/>
<dbReference type="InterPro" id="IPR049067">
    <property type="entry name" value="MreB-like_C"/>
</dbReference>
<reference evidence="3" key="1">
    <citation type="submission" date="2020-07" db="EMBL/GenBank/DDBJ databases">
        <title>Koleobacter methoxysyntrophicus gen. nov., sp. nov., a novel anaerobic bacterium isolated from deep subsurface oil field and proposal of Koleobacterales ord. nov. in the phylum Firmicutes.</title>
        <authorList>
            <person name="Sakamoto S."/>
            <person name="Tamaki H."/>
        </authorList>
    </citation>
    <scope>NUCLEOTIDE SEQUENCE</scope>
    <source>
        <strain evidence="3">NRmbB1</strain>
    </source>
</reference>
<dbReference type="Proteomes" id="UP000662904">
    <property type="component" value="Chromosome"/>
</dbReference>
<feature type="domain" description="Actin-like protein N-terminal" evidence="1">
    <location>
        <begin position="5"/>
        <end position="172"/>
    </location>
</feature>
<evidence type="ECO:0000259" key="2">
    <source>
        <dbReference type="Pfam" id="PF21522"/>
    </source>
</evidence>
<evidence type="ECO:0008006" key="5">
    <source>
        <dbReference type="Google" id="ProtNLM"/>
    </source>
</evidence>
<dbReference type="Pfam" id="PF17989">
    <property type="entry name" value="ALP_N"/>
    <property type="match status" value="1"/>
</dbReference>
<evidence type="ECO:0000313" key="4">
    <source>
        <dbReference type="Proteomes" id="UP000662904"/>
    </source>
</evidence>
<keyword evidence="4" id="KW-1185">Reference proteome</keyword>
<dbReference type="CDD" id="cd24025">
    <property type="entry name" value="ASKHA_NBD_ParM_pCBH-like"/>
    <property type="match status" value="1"/>
</dbReference>
<organism evidence="3 4">
    <name type="scientific">Koleobacter methoxysyntrophicus</name>
    <dbReference type="NCBI Taxonomy" id="2751313"/>
    <lineage>
        <taxon>Bacteria</taxon>
        <taxon>Bacillati</taxon>
        <taxon>Bacillota</taxon>
        <taxon>Clostridia</taxon>
        <taxon>Koleobacterales</taxon>
        <taxon>Koleobacteraceae</taxon>
        <taxon>Koleobacter</taxon>
    </lineage>
</organism>